<feature type="region of interest" description="Disordered" evidence="1">
    <location>
        <begin position="1"/>
        <end position="25"/>
    </location>
</feature>
<accession>A0A7W3Y0P2</accession>
<organism evidence="2 3">
    <name type="scientific">Streptomyces alkaliphilus</name>
    <dbReference type="NCBI Taxonomy" id="1472722"/>
    <lineage>
        <taxon>Bacteria</taxon>
        <taxon>Bacillati</taxon>
        <taxon>Actinomycetota</taxon>
        <taxon>Actinomycetes</taxon>
        <taxon>Kitasatosporales</taxon>
        <taxon>Streptomycetaceae</taxon>
        <taxon>Streptomyces</taxon>
    </lineage>
</organism>
<keyword evidence="3" id="KW-1185">Reference proteome</keyword>
<proteinExistence type="predicted"/>
<comment type="caution">
    <text evidence="2">The sequence shown here is derived from an EMBL/GenBank/DDBJ whole genome shotgun (WGS) entry which is preliminary data.</text>
</comment>
<protein>
    <submittedName>
        <fullName evidence="2">Uncharacterized protein</fullName>
    </submittedName>
</protein>
<dbReference type="AlphaFoldDB" id="A0A7W3Y0P2"/>
<dbReference type="Proteomes" id="UP000538929">
    <property type="component" value="Unassembled WGS sequence"/>
</dbReference>
<name>A0A7W3Y0P2_9ACTN</name>
<feature type="compositionally biased region" description="Polar residues" evidence="1">
    <location>
        <begin position="1"/>
        <end position="10"/>
    </location>
</feature>
<dbReference type="EMBL" id="VKHT01000135">
    <property type="protein sequence ID" value="MBB0243864.1"/>
    <property type="molecule type" value="Genomic_DNA"/>
</dbReference>
<sequence length="82" mass="8936">MSTTVTSTHDPQAHGTPADESSRPVRRAVQRLREKLTLERVEAWLPVLSRVIGLVLCLTGHETVGIPLINAKDPGGDADNRK</sequence>
<evidence type="ECO:0000313" key="3">
    <source>
        <dbReference type="Proteomes" id="UP000538929"/>
    </source>
</evidence>
<evidence type="ECO:0000313" key="2">
    <source>
        <dbReference type="EMBL" id="MBB0243864.1"/>
    </source>
</evidence>
<evidence type="ECO:0000256" key="1">
    <source>
        <dbReference type="SAM" id="MobiDB-lite"/>
    </source>
</evidence>
<reference evidence="3" key="1">
    <citation type="submission" date="2019-10" db="EMBL/GenBank/DDBJ databases">
        <title>Streptomyces sp. nov., a novel actinobacterium isolated from alkaline environment.</title>
        <authorList>
            <person name="Golinska P."/>
        </authorList>
    </citation>
    <scope>NUCLEOTIDE SEQUENCE [LARGE SCALE GENOMIC DNA]</scope>
    <source>
        <strain evidence="3">DSM 42118</strain>
    </source>
</reference>
<gene>
    <name evidence="2" type="ORF">FNQ90_07025</name>
</gene>
<dbReference type="RefSeq" id="WP_182605484.1">
    <property type="nucleotide sequence ID" value="NZ_VKHT01000135.1"/>
</dbReference>